<evidence type="ECO:0000259" key="1">
    <source>
        <dbReference type="PROSITE" id="PS50234"/>
    </source>
</evidence>
<protein>
    <recommendedName>
        <fullName evidence="1">VWFA domain-containing protein</fullName>
    </recommendedName>
</protein>
<feature type="domain" description="VWFA" evidence="1">
    <location>
        <begin position="77"/>
        <end position="266"/>
    </location>
</feature>
<keyword evidence="3" id="KW-1185">Reference proteome</keyword>
<dbReference type="PROSITE" id="PS50234">
    <property type="entry name" value="VWFA"/>
    <property type="match status" value="1"/>
</dbReference>
<sequence length="741" mass="81683">MFIPKMEDYEGTDIEPTIYTPCGTIASESGLPTRSKTSTVGDQFQIELHPLPEKDGILVSVIPPKQPKSKINHVPCDIVLVIDVSGSMGCDAPVPTTSPSERERNGLSVLDLVKHAARTIIETLDENDRLGLVTFSTEARVVQNLLPMTKKNKKEAWALVGKLQVESMTNLWHGILNGIKLFDDDERKNTAAAVMILTDGMPNHMCPVQGYIPKLRQRTLPASLHTFGFGYSLKSGLLKSIAEMGQGNYAFIPDAGMIGTVFVHAIANLQSTFATWTSLTLTATGNVTLAETMGHYAKSKDTKTTDQSQGYQKQLTIPLGNLQYGQARDIILKYGPSEDDTCLQGSVLATLDCRTLDSSTNDMFAEANIEAATTLSNDIIQYHRTRADICAFLSSIFPLNSVSEHYVISGSDVASVKYAELEVLIHVIETNKLTDELNSSLLEDLSGPNPRGQIKLALSSQEYFDRWGQHYLLSVLNAHQKQICNTFKDAGPLMYGRDSPLFIKCRDRLDFAFDNLPAPRPSNIVRDRDGHRTVTQVDVRQYNKSDGVCFAGECLIELADGSETAIQNVRRLTKVWTPLGPRIVLAVVATKVEAYEMCRMGELVITDWHPLFIHGQWRFPHDIAVERELYTGTIFSLFLQHDEVPEAHAVRVGGYLVVTLGHGIVGAPSKDDARAHPFLGDHKKVGHDLETLAKDQEGRHISVGMLKDTKTGLVYGFVPTKKVGAVEVQVLPCPTVSNIEK</sequence>
<dbReference type="Proteomes" id="UP000490939">
    <property type="component" value="Unassembled WGS sequence"/>
</dbReference>
<accession>A0A8H3Z8P3</accession>
<comment type="caution">
    <text evidence="2">The sequence shown here is derived from an EMBL/GenBank/DDBJ whole genome shotgun (WGS) entry which is preliminary data.</text>
</comment>
<dbReference type="Pfam" id="PF14624">
    <property type="entry name" value="Vwaint"/>
    <property type="match status" value="1"/>
</dbReference>
<evidence type="ECO:0000313" key="3">
    <source>
        <dbReference type="Proteomes" id="UP000490939"/>
    </source>
</evidence>
<dbReference type="Gene3D" id="3.40.50.410">
    <property type="entry name" value="von Willebrand factor, type A domain"/>
    <property type="match status" value="1"/>
</dbReference>
<name>A0A8H3Z8P3_VENIN</name>
<dbReference type="InterPro" id="IPR051266">
    <property type="entry name" value="CLCR"/>
</dbReference>
<dbReference type="SMART" id="SM00327">
    <property type="entry name" value="VWA"/>
    <property type="match status" value="1"/>
</dbReference>
<dbReference type="InterPro" id="IPR036465">
    <property type="entry name" value="vWFA_dom_sf"/>
</dbReference>
<dbReference type="SUPFAM" id="SSF53300">
    <property type="entry name" value="vWA-like"/>
    <property type="match status" value="1"/>
</dbReference>
<reference evidence="2 3" key="1">
    <citation type="submission" date="2019-07" db="EMBL/GenBank/DDBJ databases">
        <title>Venturia inaequalis Genome Resource.</title>
        <authorList>
            <person name="Lichtner F.J."/>
        </authorList>
    </citation>
    <scope>NUCLEOTIDE SEQUENCE [LARGE SCALE GENOMIC DNA]</scope>
    <source>
        <strain evidence="2 3">DMI_063113</strain>
    </source>
</reference>
<organism evidence="2 3">
    <name type="scientific">Venturia inaequalis</name>
    <name type="common">Apple scab fungus</name>
    <dbReference type="NCBI Taxonomy" id="5025"/>
    <lineage>
        <taxon>Eukaryota</taxon>
        <taxon>Fungi</taxon>
        <taxon>Dikarya</taxon>
        <taxon>Ascomycota</taxon>
        <taxon>Pezizomycotina</taxon>
        <taxon>Dothideomycetes</taxon>
        <taxon>Pleosporomycetidae</taxon>
        <taxon>Venturiales</taxon>
        <taxon>Venturiaceae</taxon>
        <taxon>Venturia</taxon>
    </lineage>
</organism>
<dbReference type="Pfam" id="PF00092">
    <property type="entry name" value="VWA"/>
    <property type="match status" value="1"/>
</dbReference>
<evidence type="ECO:0000313" key="2">
    <source>
        <dbReference type="EMBL" id="KAE9989724.1"/>
    </source>
</evidence>
<dbReference type="PANTHER" id="PTHR10579">
    <property type="entry name" value="CALCIUM-ACTIVATED CHLORIDE CHANNEL REGULATOR"/>
    <property type="match status" value="1"/>
</dbReference>
<dbReference type="Pfam" id="PF14623">
    <property type="entry name" value="Vint"/>
    <property type="match status" value="1"/>
</dbReference>
<gene>
    <name evidence="2" type="ORF">EG327_002366</name>
</gene>
<dbReference type="PANTHER" id="PTHR10579:SF156">
    <property type="entry name" value="VWFA DOMAIN-CONTAINING PROTEIN"/>
    <property type="match status" value="1"/>
</dbReference>
<dbReference type="InterPro" id="IPR039510">
    <property type="entry name" value="Vint_dom"/>
</dbReference>
<proteinExistence type="predicted"/>
<dbReference type="InterPro" id="IPR002035">
    <property type="entry name" value="VWF_A"/>
</dbReference>
<dbReference type="EMBL" id="WNWR01000172">
    <property type="protein sequence ID" value="KAE9989724.1"/>
    <property type="molecule type" value="Genomic_DNA"/>
</dbReference>
<dbReference type="InterPro" id="IPR032838">
    <property type="entry name" value="Vwaint_dom"/>
</dbReference>
<dbReference type="AlphaFoldDB" id="A0A8H3Z8P3"/>